<dbReference type="InterPro" id="IPR004045">
    <property type="entry name" value="Glutathione_S-Trfase_N"/>
</dbReference>
<dbReference type="SUPFAM" id="SSF47616">
    <property type="entry name" value="GST C-terminal domain-like"/>
    <property type="match status" value="1"/>
</dbReference>
<feature type="domain" description="GST N-terminal" evidence="1">
    <location>
        <begin position="4"/>
        <end position="84"/>
    </location>
</feature>
<sequence>MSDLTLIIGNKNYSSWSLRPWLAMKANGLTFNERLIVLDTPDFKAEISQFSAANRVPVLIDDEITIWDSLAICDHLAERFPKGRHWWPQAPFLRAHARSAVAEMHSGFAKIRAEMPMNLKRAPKAVALSDEAKAEVARVEALWDEALRLSGGPFLYGDYSIADAFFTPLATRLRSYDVELGESANRYVAHVHDWPDFQGWRAAALEEPWSHDSDSL</sequence>
<dbReference type="Pfam" id="PF13409">
    <property type="entry name" value="GST_N_2"/>
    <property type="match status" value="1"/>
</dbReference>
<dbReference type="RefSeq" id="WP_150001829.1">
    <property type="nucleotide sequence ID" value="NZ_BKCM01000003.1"/>
</dbReference>
<dbReference type="Gene3D" id="3.40.30.10">
    <property type="entry name" value="Glutaredoxin"/>
    <property type="match status" value="1"/>
</dbReference>
<protein>
    <submittedName>
        <fullName evidence="2">Glutathione S-transferase</fullName>
    </submittedName>
</protein>
<dbReference type="GO" id="GO:0006559">
    <property type="term" value="P:L-phenylalanine catabolic process"/>
    <property type="evidence" value="ECO:0007669"/>
    <property type="project" value="TreeGrafter"/>
</dbReference>
<dbReference type="PROSITE" id="PS50404">
    <property type="entry name" value="GST_NTER"/>
    <property type="match status" value="1"/>
</dbReference>
<dbReference type="GO" id="GO:0004364">
    <property type="term" value="F:glutathione transferase activity"/>
    <property type="evidence" value="ECO:0007669"/>
    <property type="project" value="TreeGrafter"/>
</dbReference>
<dbReference type="AlphaFoldDB" id="A0A5A7MYD7"/>
<gene>
    <name evidence="2" type="ORF">JCM17845_06730</name>
</gene>
<dbReference type="PANTHER" id="PTHR42673">
    <property type="entry name" value="MALEYLACETOACETATE ISOMERASE"/>
    <property type="match status" value="1"/>
</dbReference>
<dbReference type="SUPFAM" id="SSF52833">
    <property type="entry name" value="Thioredoxin-like"/>
    <property type="match status" value="1"/>
</dbReference>
<dbReference type="InterPro" id="IPR036249">
    <property type="entry name" value="Thioredoxin-like_sf"/>
</dbReference>
<dbReference type="InterPro" id="IPR036282">
    <property type="entry name" value="Glutathione-S-Trfase_C_sf"/>
</dbReference>
<dbReference type="CDD" id="cd03043">
    <property type="entry name" value="GST_N_1"/>
    <property type="match status" value="1"/>
</dbReference>
<keyword evidence="2" id="KW-0808">Transferase</keyword>
<dbReference type="GO" id="GO:0006749">
    <property type="term" value="P:glutathione metabolic process"/>
    <property type="evidence" value="ECO:0007669"/>
    <property type="project" value="TreeGrafter"/>
</dbReference>
<dbReference type="PANTHER" id="PTHR42673:SF4">
    <property type="entry name" value="MALEYLACETOACETATE ISOMERASE"/>
    <property type="match status" value="1"/>
</dbReference>
<proteinExistence type="predicted"/>
<dbReference type="CDD" id="cd03194">
    <property type="entry name" value="GST_C_3"/>
    <property type="match status" value="1"/>
</dbReference>
<name>A0A5A7MYD7_9PROT</name>
<organism evidence="2 3">
    <name type="scientific">Iodidimonas gelatinilytica</name>
    <dbReference type="NCBI Taxonomy" id="1236966"/>
    <lineage>
        <taxon>Bacteria</taxon>
        <taxon>Pseudomonadati</taxon>
        <taxon>Pseudomonadota</taxon>
        <taxon>Alphaproteobacteria</taxon>
        <taxon>Iodidimonadales</taxon>
        <taxon>Iodidimonadaceae</taxon>
        <taxon>Iodidimonas</taxon>
    </lineage>
</organism>
<keyword evidence="3" id="KW-1185">Reference proteome</keyword>
<evidence type="ECO:0000313" key="2">
    <source>
        <dbReference type="EMBL" id="GER00050.1"/>
    </source>
</evidence>
<dbReference type="InterPro" id="IPR040079">
    <property type="entry name" value="Glutathione_S-Trfase"/>
</dbReference>
<accession>A0A5A7MYD7</accession>
<dbReference type="Gene3D" id="1.20.1050.10">
    <property type="match status" value="1"/>
</dbReference>
<reference evidence="2 3" key="1">
    <citation type="submission" date="2019-09" db="EMBL/GenBank/DDBJ databases">
        <title>NBRP : Genome information of microbial organism related human and environment.</title>
        <authorList>
            <person name="Hattori M."/>
            <person name="Oshima K."/>
            <person name="Inaba H."/>
            <person name="Suda W."/>
            <person name="Sakamoto M."/>
            <person name="Iino T."/>
            <person name="Kitahara M."/>
            <person name="Oshida Y."/>
            <person name="Iida T."/>
            <person name="Kudo T."/>
            <person name="Itoh T."/>
            <person name="Ohkuma M."/>
        </authorList>
    </citation>
    <scope>NUCLEOTIDE SEQUENCE [LARGE SCALE GENOMIC DNA]</scope>
    <source>
        <strain evidence="2 3">Mie-1</strain>
    </source>
</reference>
<dbReference type="GO" id="GO:0016034">
    <property type="term" value="F:maleylacetoacetate isomerase activity"/>
    <property type="evidence" value="ECO:0007669"/>
    <property type="project" value="TreeGrafter"/>
</dbReference>
<dbReference type="Proteomes" id="UP000325187">
    <property type="component" value="Unassembled WGS sequence"/>
</dbReference>
<dbReference type="EMBL" id="BKCM01000003">
    <property type="protein sequence ID" value="GER00050.1"/>
    <property type="molecule type" value="Genomic_DNA"/>
</dbReference>
<evidence type="ECO:0000259" key="1">
    <source>
        <dbReference type="PROSITE" id="PS50404"/>
    </source>
</evidence>
<dbReference type="SFLD" id="SFLDS00019">
    <property type="entry name" value="Glutathione_Transferase_(cytos"/>
    <property type="match status" value="1"/>
</dbReference>
<comment type="caution">
    <text evidence="2">The sequence shown here is derived from an EMBL/GenBank/DDBJ whole genome shotgun (WGS) entry which is preliminary data.</text>
</comment>
<evidence type="ECO:0000313" key="3">
    <source>
        <dbReference type="Proteomes" id="UP000325187"/>
    </source>
</evidence>